<comment type="caution">
    <text evidence="2">The sequence shown here is derived from an EMBL/GenBank/DDBJ whole genome shotgun (WGS) entry which is preliminary data.</text>
</comment>
<dbReference type="eggNOG" id="COG5523">
    <property type="taxonomic scope" value="Bacteria"/>
</dbReference>
<feature type="transmembrane region" description="Helical" evidence="1">
    <location>
        <begin position="21"/>
        <end position="42"/>
    </location>
</feature>
<dbReference type="Pfam" id="PF06161">
    <property type="entry name" value="DUF975"/>
    <property type="match status" value="1"/>
</dbReference>
<dbReference type="OrthoDB" id="9784844at2"/>
<organism evidence="2 3">
    <name type="scientific">Ligilactobacillus ceti DSM 22408</name>
    <dbReference type="NCBI Taxonomy" id="1122146"/>
    <lineage>
        <taxon>Bacteria</taxon>
        <taxon>Bacillati</taxon>
        <taxon>Bacillota</taxon>
        <taxon>Bacilli</taxon>
        <taxon>Lactobacillales</taxon>
        <taxon>Lactobacillaceae</taxon>
        <taxon>Ligilactobacillus</taxon>
    </lineage>
</organism>
<keyword evidence="1" id="KW-0812">Transmembrane</keyword>
<keyword evidence="3" id="KW-1185">Reference proteome</keyword>
<sequence>MKRRKELKQEAKATLKGNYGKAIALNILPILFTIFIAGGSTYVVNQMEYNVTYTLNLGYGSLLFSTLISGLIATLIIVGINYVLLNWFRSKDSSEVSFKQSFTAVSSKYFKSTFMLYIIQWIFIRLWLMLLVIPAIIKSFSYSQTYYIYKDIKSIGMEENFSYTDYITMSRDLMNGYKTDYFVLQLSFVGWHILAICTFGLLYFWLIPYQQMTMMAFYDDLSGNRFRDPEYVQEWMTKLNK</sequence>
<evidence type="ECO:0000313" key="3">
    <source>
        <dbReference type="Proteomes" id="UP000051500"/>
    </source>
</evidence>
<feature type="transmembrane region" description="Helical" evidence="1">
    <location>
        <begin position="114"/>
        <end position="137"/>
    </location>
</feature>
<dbReference type="RefSeq" id="WP_027106799.1">
    <property type="nucleotide sequence ID" value="NZ_AUHP01000019.1"/>
</dbReference>
<dbReference type="Proteomes" id="UP000051500">
    <property type="component" value="Unassembled WGS sequence"/>
</dbReference>
<proteinExistence type="predicted"/>
<dbReference type="InterPro" id="IPR010380">
    <property type="entry name" value="DUF975"/>
</dbReference>
<evidence type="ECO:0000313" key="2">
    <source>
        <dbReference type="EMBL" id="KRN89135.1"/>
    </source>
</evidence>
<reference evidence="2 3" key="1">
    <citation type="journal article" date="2015" name="Genome Announc.">
        <title>Expanding the biotechnology potential of lactobacilli through comparative genomics of 213 strains and associated genera.</title>
        <authorList>
            <person name="Sun Z."/>
            <person name="Harris H.M."/>
            <person name="McCann A."/>
            <person name="Guo C."/>
            <person name="Argimon S."/>
            <person name="Zhang W."/>
            <person name="Yang X."/>
            <person name="Jeffery I.B."/>
            <person name="Cooney J.C."/>
            <person name="Kagawa T.F."/>
            <person name="Liu W."/>
            <person name="Song Y."/>
            <person name="Salvetti E."/>
            <person name="Wrobel A."/>
            <person name="Rasinkangas P."/>
            <person name="Parkhill J."/>
            <person name="Rea M.C."/>
            <person name="O'Sullivan O."/>
            <person name="Ritari J."/>
            <person name="Douillard F.P."/>
            <person name="Paul Ross R."/>
            <person name="Yang R."/>
            <person name="Briner A.E."/>
            <person name="Felis G.E."/>
            <person name="de Vos W.M."/>
            <person name="Barrangou R."/>
            <person name="Klaenhammer T.R."/>
            <person name="Caufield P.W."/>
            <person name="Cui Y."/>
            <person name="Zhang H."/>
            <person name="O'Toole P.W."/>
        </authorList>
    </citation>
    <scope>NUCLEOTIDE SEQUENCE [LARGE SCALE GENOMIC DNA]</scope>
    <source>
        <strain evidence="2 3">DSM 22408</strain>
    </source>
</reference>
<name>A0A0R2KID8_9LACO</name>
<keyword evidence="1" id="KW-0472">Membrane</keyword>
<accession>A0A0R2KID8</accession>
<gene>
    <name evidence="2" type="ORF">IV53_GL000313</name>
</gene>
<dbReference type="PANTHER" id="PTHR40076">
    <property type="entry name" value="MEMBRANE PROTEIN-RELATED"/>
    <property type="match status" value="1"/>
</dbReference>
<dbReference type="PATRIC" id="fig|1122146.4.peg.322"/>
<dbReference type="AlphaFoldDB" id="A0A0R2KID8"/>
<dbReference type="PANTHER" id="PTHR40076:SF1">
    <property type="entry name" value="MEMBRANE PROTEIN"/>
    <property type="match status" value="1"/>
</dbReference>
<dbReference type="EMBL" id="JQBZ01000023">
    <property type="protein sequence ID" value="KRN89135.1"/>
    <property type="molecule type" value="Genomic_DNA"/>
</dbReference>
<evidence type="ECO:0000256" key="1">
    <source>
        <dbReference type="SAM" id="Phobius"/>
    </source>
</evidence>
<keyword evidence="1" id="KW-1133">Transmembrane helix</keyword>
<feature type="transmembrane region" description="Helical" evidence="1">
    <location>
        <begin position="182"/>
        <end position="206"/>
    </location>
</feature>
<feature type="transmembrane region" description="Helical" evidence="1">
    <location>
        <begin position="62"/>
        <end position="85"/>
    </location>
</feature>
<protein>
    <submittedName>
        <fullName evidence="2">Integral membrane protein</fullName>
    </submittedName>
</protein>